<dbReference type="PROSITE" id="PS00739">
    <property type="entry name" value="ADOHCYASE_2"/>
    <property type="match status" value="1"/>
</dbReference>
<accession>K0INX7</accession>
<dbReference type="SUPFAM" id="SSF52283">
    <property type="entry name" value="Formate/glycerate dehydrogenase catalytic domain-like"/>
    <property type="match status" value="1"/>
</dbReference>
<feature type="binding site" evidence="7">
    <location>
        <position position="133"/>
    </location>
    <ligand>
        <name>substrate</name>
    </ligand>
</feature>
<feature type="binding site" evidence="7">
    <location>
        <position position="187"/>
    </location>
    <ligand>
        <name>substrate</name>
    </ligand>
</feature>
<dbReference type="CDD" id="cd00401">
    <property type="entry name" value="SAHH"/>
    <property type="match status" value="1"/>
</dbReference>
<dbReference type="InterPro" id="IPR036291">
    <property type="entry name" value="NAD(P)-bd_dom_sf"/>
</dbReference>
<dbReference type="Pfam" id="PF00670">
    <property type="entry name" value="AdoHcyase_NAD"/>
    <property type="match status" value="1"/>
</dbReference>
<dbReference type="GO" id="GO:0033353">
    <property type="term" value="P:S-adenosylmethionine cycle"/>
    <property type="evidence" value="ECO:0007669"/>
    <property type="project" value="TreeGrafter"/>
</dbReference>
<dbReference type="SMART" id="SM00997">
    <property type="entry name" value="AdoHcyase_NAD"/>
    <property type="match status" value="1"/>
</dbReference>
<evidence type="ECO:0000256" key="2">
    <source>
        <dbReference type="ARBA" id="ARBA00022563"/>
    </source>
</evidence>
<feature type="binding site" evidence="7">
    <location>
        <position position="157"/>
    </location>
    <ligand>
        <name>substrate</name>
    </ligand>
</feature>
<dbReference type="STRING" id="1237085.Ngar_c32280"/>
<dbReference type="PATRIC" id="fig|1237085.11.peg.3219"/>
<dbReference type="EMBL" id="CP002408">
    <property type="protein sequence ID" value="AFU60144.1"/>
    <property type="molecule type" value="Genomic_DNA"/>
</dbReference>
<dbReference type="GO" id="GO:0004013">
    <property type="term" value="F:adenosylhomocysteinase activity"/>
    <property type="evidence" value="ECO:0007669"/>
    <property type="project" value="UniProtKB-UniRule"/>
</dbReference>
<dbReference type="Pfam" id="PF05221">
    <property type="entry name" value="AdoHcyase"/>
    <property type="match status" value="1"/>
</dbReference>
<feature type="binding site" evidence="8">
    <location>
        <begin position="223"/>
        <end position="228"/>
    </location>
    <ligand>
        <name>NAD(+)</name>
        <dbReference type="ChEBI" id="CHEBI:57540"/>
    </ligand>
</feature>
<keyword evidence="3 11" id="KW-0378">Hydrolase</keyword>
<dbReference type="InterPro" id="IPR000043">
    <property type="entry name" value="Adenosylhomocysteinase-like"/>
</dbReference>
<evidence type="ECO:0000313" key="11">
    <source>
        <dbReference type="EMBL" id="AFU60144.1"/>
    </source>
</evidence>
<proteinExistence type="inferred from homology"/>
<evidence type="ECO:0000313" key="12">
    <source>
        <dbReference type="Proteomes" id="UP000008037"/>
    </source>
</evidence>
<keyword evidence="12" id="KW-1185">Reference proteome</keyword>
<feature type="binding site" evidence="8">
    <location>
        <position position="352"/>
    </location>
    <ligand>
        <name>NAD(+)</name>
        <dbReference type="ChEBI" id="CHEBI:57540"/>
    </ligand>
</feature>
<dbReference type="EC" id="3.13.2.1" evidence="6"/>
<comment type="pathway">
    <text evidence="5">Amino-acid biosynthesis.</text>
</comment>
<dbReference type="GO" id="GO:0005829">
    <property type="term" value="C:cytosol"/>
    <property type="evidence" value="ECO:0007669"/>
    <property type="project" value="TreeGrafter"/>
</dbReference>
<dbReference type="NCBIfam" id="TIGR00936">
    <property type="entry name" value="ahcY"/>
    <property type="match status" value="1"/>
</dbReference>
<dbReference type="Gene3D" id="3.40.50.720">
    <property type="entry name" value="NAD(P)-binding Rossmann-like Domain"/>
    <property type="match status" value="1"/>
</dbReference>
<evidence type="ECO:0000256" key="8">
    <source>
        <dbReference type="PIRSR" id="PIRSR001109-2"/>
    </source>
</evidence>
<evidence type="ECO:0000256" key="5">
    <source>
        <dbReference type="ARBA" id="ARBA00029440"/>
    </source>
</evidence>
<dbReference type="PIRSF" id="PIRSF001109">
    <property type="entry name" value="Ad_hcy_hydrolase"/>
    <property type="match status" value="1"/>
</dbReference>
<comment type="similarity">
    <text evidence="1 9">Belongs to the adenosylhomocysteinase family.</text>
</comment>
<dbReference type="NCBIfam" id="NF004005">
    <property type="entry name" value="PRK05476.2-3"/>
    <property type="match status" value="1"/>
</dbReference>
<protein>
    <recommendedName>
        <fullName evidence="6">Adenosylhomocysteinase</fullName>
        <ecNumber evidence="6">3.13.2.1</ecNumber>
    </recommendedName>
</protein>
<feature type="binding site" evidence="8">
    <location>
        <begin position="300"/>
        <end position="302"/>
    </location>
    <ligand>
        <name>NAD(+)</name>
        <dbReference type="ChEBI" id="CHEBI:57540"/>
    </ligand>
</feature>
<dbReference type="HOGENOM" id="CLU_025194_2_1_2"/>
<evidence type="ECO:0000256" key="3">
    <source>
        <dbReference type="ARBA" id="ARBA00022801"/>
    </source>
</evidence>
<dbReference type="KEGG" id="nga:Ngar_c32280"/>
<dbReference type="GO" id="GO:0006730">
    <property type="term" value="P:one-carbon metabolic process"/>
    <property type="evidence" value="ECO:0007669"/>
    <property type="project" value="UniProtKB-UniRule"/>
</dbReference>
<dbReference type="AlphaFoldDB" id="K0INX7"/>
<evidence type="ECO:0000256" key="6">
    <source>
        <dbReference type="NCBIfam" id="TIGR00936"/>
    </source>
</evidence>
<comment type="cofactor">
    <cofactor evidence="8">
        <name>NAD(+)</name>
        <dbReference type="ChEBI" id="CHEBI:57540"/>
    </cofactor>
    <text evidence="8">Binds 1 NAD(+) per subunit.</text>
</comment>
<dbReference type="InParanoid" id="K0INX7"/>
<dbReference type="SMART" id="SM00996">
    <property type="entry name" value="AdoHcyase"/>
    <property type="match status" value="1"/>
</dbReference>
<evidence type="ECO:0000259" key="10">
    <source>
        <dbReference type="SMART" id="SM00997"/>
    </source>
</evidence>
<evidence type="ECO:0000256" key="4">
    <source>
        <dbReference type="ARBA" id="ARBA00023027"/>
    </source>
</evidence>
<evidence type="ECO:0000256" key="9">
    <source>
        <dbReference type="RuleBase" id="RU004166"/>
    </source>
</evidence>
<evidence type="ECO:0000256" key="1">
    <source>
        <dbReference type="ARBA" id="ARBA00007122"/>
    </source>
</evidence>
<dbReference type="InterPro" id="IPR015878">
    <property type="entry name" value="Ado_hCys_hydrolase_NAD-bd"/>
</dbReference>
<gene>
    <name evidence="11" type="primary">ahcY2</name>
    <name evidence="11" type="ordered locus">Ngar_c32280</name>
</gene>
<dbReference type="PANTHER" id="PTHR23420:SF0">
    <property type="entry name" value="ADENOSYLHOMOCYSTEINASE"/>
    <property type="match status" value="1"/>
</dbReference>
<dbReference type="Proteomes" id="UP000008037">
    <property type="component" value="Chromosome"/>
</dbReference>
<dbReference type="InterPro" id="IPR020082">
    <property type="entry name" value="S-Ado-L-homoCys_hydrolase_CS"/>
</dbReference>
<keyword evidence="4 8" id="KW-0520">NAD</keyword>
<feature type="binding site" evidence="8">
    <location>
        <position position="244"/>
    </location>
    <ligand>
        <name>NAD(+)</name>
        <dbReference type="ChEBI" id="CHEBI:57540"/>
    </ligand>
</feature>
<feature type="binding site" evidence="7">
    <location>
        <position position="191"/>
    </location>
    <ligand>
        <name>substrate</name>
    </ligand>
</feature>
<organism evidence="11 12">
    <name type="scientific">Nitrososphaera gargensis (strain Ga9.2)</name>
    <dbReference type="NCBI Taxonomy" id="1237085"/>
    <lineage>
        <taxon>Archaea</taxon>
        <taxon>Nitrososphaerota</taxon>
        <taxon>Nitrososphaeria</taxon>
        <taxon>Nitrososphaerales</taxon>
        <taxon>Nitrososphaeraceae</taxon>
        <taxon>Nitrososphaera</taxon>
    </lineage>
</organism>
<dbReference type="FunFam" id="3.40.50.720:FF:000004">
    <property type="entry name" value="Adenosylhomocysteinase"/>
    <property type="match status" value="1"/>
</dbReference>
<evidence type="ECO:0000256" key="7">
    <source>
        <dbReference type="PIRSR" id="PIRSR001109-1"/>
    </source>
</evidence>
<dbReference type="SUPFAM" id="SSF51735">
    <property type="entry name" value="NAD(P)-binding Rossmann-fold domains"/>
    <property type="match status" value="1"/>
</dbReference>
<dbReference type="PANTHER" id="PTHR23420">
    <property type="entry name" value="ADENOSYLHOMOCYSTEINASE"/>
    <property type="match status" value="1"/>
</dbReference>
<keyword evidence="2" id="KW-0554">One-carbon metabolism</keyword>
<dbReference type="InterPro" id="IPR042172">
    <property type="entry name" value="Adenosylhomocyst_ase-like_sf"/>
</dbReference>
<feature type="domain" description="S-adenosyl-L-homocysteine hydrolase NAD binding" evidence="10">
    <location>
        <begin position="192"/>
        <end position="351"/>
    </location>
</feature>
<sequence length="420" mass="45554">MYRSKHCESMPGKIADTKLAAKGRLSHEWALRRMGIIEKIRSKNEREQPLAGLRLGICLHITKETSVLAMAAKSLGAEIAICSANPLSAQDDIAAFLYEQGMHVYAWRGETKAQYQQCIQSVLAFKPAIVTDDGGDLHAAAHCQQKARNIIVGGTEETTSGVKRLAALQAAGKLLYPVIAVNNARTKYLFDNRHGTGQSTLDGILRATDMLLAGKNVVVCGYGWVGKGVASRARGMGATVTVTEVDPVRAIEAKMDGFAVSRLSDAAPAGDVFITCTGQTGVIRKEHFLKMKDGAVLANAGHFDVEIDTGALYATARPTQVRPNVERFIVNGKRLFLLSKGRVVNLVAAEGHPPEVMALSFANQLLSILHVAKNHDKMERKVHSVPEKIDEQVARYALGAMGIKIDEMTKEQRHYQASSS</sequence>
<reference evidence="11 12" key="1">
    <citation type="journal article" date="2012" name="Environ. Microbiol.">
        <title>The genome of the ammonia-oxidizing Candidatus Nitrososphaera gargensis: insights into metabolic versatility and environmental adaptations.</title>
        <authorList>
            <person name="Spang A."/>
            <person name="Poehlein A."/>
            <person name="Offre P."/>
            <person name="Zumbragel S."/>
            <person name="Haider S."/>
            <person name="Rychlik N."/>
            <person name="Nowka B."/>
            <person name="Schmeisser C."/>
            <person name="Lebedeva E.V."/>
            <person name="Rattei T."/>
            <person name="Bohm C."/>
            <person name="Schmid M."/>
            <person name="Galushko A."/>
            <person name="Hatzenpichler R."/>
            <person name="Weinmaier T."/>
            <person name="Daniel R."/>
            <person name="Schleper C."/>
            <person name="Spieck E."/>
            <person name="Streit W."/>
            <person name="Wagner M."/>
        </authorList>
    </citation>
    <scope>NUCLEOTIDE SEQUENCE [LARGE SCALE GENOMIC DNA]</scope>
    <source>
        <strain evidence="12">Ga9.2</strain>
    </source>
</reference>
<name>K0INX7_NITGG</name>
<feature type="binding site" evidence="7">
    <location>
        <position position="62"/>
    </location>
    <ligand>
        <name>substrate</name>
    </ligand>
</feature>
<dbReference type="Gene3D" id="3.40.50.1480">
    <property type="entry name" value="Adenosylhomocysteinase-like"/>
    <property type="match status" value="1"/>
</dbReference>
<feature type="binding site" evidence="8">
    <location>
        <position position="345"/>
    </location>
    <ligand>
        <name>NAD(+)</name>
        <dbReference type="ChEBI" id="CHEBI:57540"/>
    </ligand>
</feature>